<dbReference type="Proteomes" id="UP000467840">
    <property type="component" value="Chromosome 5"/>
</dbReference>
<dbReference type="AlphaFoldDB" id="A0A6A6NGD5"/>
<dbReference type="InterPro" id="IPR044294">
    <property type="entry name" value="Lipase-like"/>
</dbReference>
<dbReference type="PANTHER" id="PTHR12482:SF66">
    <property type="entry name" value="DUF676 DOMAIN-CONTAINING PROTEIN"/>
    <property type="match status" value="1"/>
</dbReference>
<name>A0A6A6NGD5_HEVBR</name>
<organism evidence="1 2">
    <name type="scientific">Hevea brasiliensis</name>
    <name type="common">Para rubber tree</name>
    <name type="synonym">Siphonia brasiliensis</name>
    <dbReference type="NCBI Taxonomy" id="3981"/>
    <lineage>
        <taxon>Eukaryota</taxon>
        <taxon>Viridiplantae</taxon>
        <taxon>Streptophyta</taxon>
        <taxon>Embryophyta</taxon>
        <taxon>Tracheophyta</taxon>
        <taxon>Spermatophyta</taxon>
        <taxon>Magnoliopsida</taxon>
        <taxon>eudicotyledons</taxon>
        <taxon>Gunneridae</taxon>
        <taxon>Pentapetalae</taxon>
        <taxon>rosids</taxon>
        <taxon>fabids</taxon>
        <taxon>Malpighiales</taxon>
        <taxon>Euphorbiaceae</taxon>
        <taxon>Crotonoideae</taxon>
        <taxon>Micrandreae</taxon>
        <taxon>Hevea</taxon>
    </lineage>
</organism>
<evidence type="ECO:0000313" key="1">
    <source>
        <dbReference type="EMBL" id="KAF2324203.1"/>
    </source>
</evidence>
<protein>
    <submittedName>
        <fullName evidence="1">Uncharacterized protein</fullName>
    </submittedName>
</protein>
<proteinExistence type="predicted"/>
<keyword evidence="2" id="KW-1185">Reference proteome</keyword>
<reference evidence="1 2" key="1">
    <citation type="journal article" date="2020" name="Mol. Plant">
        <title>The Chromosome-Based Rubber Tree Genome Provides New Insights into Spurge Genome Evolution and Rubber Biosynthesis.</title>
        <authorList>
            <person name="Liu J."/>
            <person name="Shi C."/>
            <person name="Shi C.C."/>
            <person name="Li W."/>
            <person name="Zhang Q.J."/>
            <person name="Zhang Y."/>
            <person name="Li K."/>
            <person name="Lu H.F."/>
            <person name="Shi C."/>
            <person name="Zhu S.T."/>
            <person name="Xiao Z.Y."/>
            <person name="Nan H."/>
            <person name="Yue Y."/>
            <person name="Zhu X.G."/>
            <person name="Wu Y."/>
            <person name="Hong X.N."/>
            <person name="Fan G.Y."/>
            <person name="Tong Y."/>
            <person name="Zhang D."/>
            <person name="Mao C.L."/>
            <person name="Liu Y.L."/>
            <person name="Hao S.J."/>
            <person name="Liu W.Q."/>
            <person name="Lv M.Q."/>
            <person name="Zhang H.B."/>
            <person name="Liu Y."/>
            <person name="Hu-Tang G.R."/>
            <person name="Wang J.P."/>
            <person name="Wang J.H."/>
            <person name="Sun Y.H."/>
            <person name="Ni S.B."/>
            <person name="Chen W.B."/>
            <person name="Zhang X.C."/>
            <person name="Jiao Y.N."/>
            <person name="Eichler E.E."/>
            <person name="Li G.H."/>
            <person name="Liu X."/>
            <person name="Gao L.Z."/>
        </authorList>
    </citation>
    <scope>NUCLEOTIDE SEQUENCE [LARGE SCALE GENOMIC DNA]</scope>
    <source>
        <strain evidence="2">cv. GT1</strain>
        <tissue evidence="1">Leaf</tissue>
    </source>
</reference>
<sequence>MVPSTSAVILKFELMEAPITENSGPCHIVDVADESADRSNDVYLDNLFYVALGPVTLVGMNQIMLVKSLLVARDIYLKSCKDLVKPLAKVNNTKILEFLSDAWAKDRRAEWSIWMVYSKVEMPHHYISTGNHDSSHHVVDKRVSSFWKLADEPVQTAATRAELHRRSIAQMRGHHLDLQLLRNQWLLMEPKTEVLMSEVNEDKTGDFRDMGLRLAEEVQKTLDNFKNIILLSSPQNNDKANWKIRRIELCRAASLDYSKKGRVFLEMLNNCLDQIRAPTSQQRVFMRFDVNFDTSSYGRNFNTFIGRTAHIEFLESDIFARFIMGSFQELFR</sequence>
<comment type="caution">
    <text evidence="1">The sequence shown here is derived from an EMBL/GenBank/DDBJ whole genome shotgun (WGS) entry which is preliminary data.</text>
</comment>
<gene>
    <name evidence="1" type="ORF">GH714_009937</name>
</gene>
<dbReference type="PANTHER" id="PTHR12482">
    <property type="entry name" value="LIPASE ROG1-RELATED-RELATED"/>
    <property type="match status" value="1"/>
</dbReference>
<evidence type="ECO:0000313" key="2">
    <source>
        <dbReference type="Proteomes" id="UP000467840"/>
    </source>
</evidence>
<dbReference type="EMBL" id="JAAGAX010000001">
    <property type="protein sequence ID" value="KAF2324203.1"/>
    <property type="molecule type" value="Genomic_DNA"/>
</dbReference>
<accession>A0A6A6NGD5</accession>